<dbReference type="EMBL" id="JBBWWR010000008">
    <property type="protein sequence ID" value="KAK8962551.1"/>
    <property type="molecule type" value="Genomic_DNA"/>
</dbReference>
<evidence type="ECO:0000313" key="2">
    <source>
        <dbReference type="Proteomes" id="UP001412067"/>
    </source>
</evidence>
<name>A0ABR2MET8_9ASPA</name>
<dbReference type="InterPro" id="IPR035959">
    <property type="entry name" value="RutC-like_sf"/>
</dbReference>
<organism evidence="1 2">
    <name type="scientific">Platanthera guangdongensis</name>
    <dbReference type="NCBI Taxonomy" id="2320717"/>
    <lineage>
        <taxon>Eukaryota</taxon>
        <taxon>Viridiplantae</taxon>
        <taxon>Streptophyta</taxon>
        <taxon>Embryophyta</taxon>
        <taxon>Tracheophyta</taxon>
        <taxon>Spermatophyta</taxon>
        <taxon>Magnoliopsida</taxon>
        <taxon>Liliopsida</taxon>
        <taxon>Asparagales</taxon>
        <taxon>Orchidaceae</taxon>
        <taxon>Orchidoideae</taxon>
        <taxon>Orchideae</taxon>
        <taxon>Orchidinae</taxon>
        <taxon>Platanthera</taxon>
    </lineage>
</organism>
<evidence type="ECO:0000313" key="1">
    <source>
        <dbReference type="EMBL" id="KAK8962551.1"/>
    </source>
</evidence>
<dbReference type="InterPro" id="IPR030662">
    <property type="entry name" value="DPH6/MJ0570"/>
</dbReference>
<accession>A0ABR2MET8</accession>
<gene>
    <name evidence="1" type="ORF">KSP40_PGU008201</name>
</gene>
<dbReference type="SUPFAM" id="SSF55298">
    <property type="entry name" value="YjgF-like"/>
    <property type="match status" value="1"/>
</dbReference>
<dbReference type="Proteomes" id="UP001412067">
    <property type="component" value="Unassembled WGS sequence"/>
</dbReference>
<protein>
    <submittedName>
        <fullName evidence="1">Uncharacterized protein</fullName>
    </submittedName>
</protein>
<sequence length="343" mass="37310">MGVNSPRWSQGSYCGLPGPPRVPCGPLLGGGRSACPAPGLHARMRQLRAGPGRWLAEGVGAPWAATAGPFGRCRPARVAADPRGGRSGARWLRADRIGPDSAGTEVSRPRRSSVDILWRLGFRIAALNRLALQRLHQQRLDLLHTSIHAFLHATLHKEVLYMAGQLGLDPPTMLLRPGGPTAEMDQALLNCEAVANCFKCSIATSSISITVYCSAFISSFEMAEIQNRMDADTIDSEADHDLISLHSDYSNRRVKAMASFFSRFIDKIISYNDFSWQDLKGLRFYFLKELGTLSGLLYPVFADAFSEFTAGDGPLFSFVPVLGSGGSASMDDLMTCDLFASKH</sequence>
<keyword evidence="2" id="KW-1185">Reference proteome</keyword>
<dbReference type="PANTHER" id="PTHR12196:SF2">
    <property type="entry name" value="DIPHTHINE--AMMONIA LIGASE"/>
    <property type="match status" value="1"/>
</dbReference>
<dbReference type="Gene3D" id="3.30.1330.40">
    <property type="entry name" value="RutC-like"/>
    <property type="match status" value="1"/>
</dbReference>
<dbReference type="PANTHER" id="PTHR12196">
    <property type="entry name" value="DOMAIN OF UNKNOWN FUNCTION 71 DUF71 -CONTAINING PROTEIN"/>
    <property type="match status" value="1"/>
</dbReference>
<reference evidence="1 2" key="1">
    <citation type="journal article" date="2022" name="Nat. Plants">
        <title>Genomes of leafy and leafless Platanthera orchids illuminate the evolution of mycoheterotrophy.</title>
        <authorList>
            <person name="Li M.H."/>
            <person name="Liu K.W."/>
            <person name="Li Z."/>
            <person name="Lu H.C."/>
            <person name="Ye Q.L."/>
            <person name="Zhang D."/>
            <person name="Wang J.Y."/>
            <person name="Li Y.F."/>
            <person name="Zhong Z.M."/>
            <person name="Liu X."/>
            <person name="Yu X."/>
            <person name="Liu D.K."/>
            <person name="Tu X.D."/>
            <person name="Liu B."/>
            <person name="Hao Y."/>
            <person name="Liao X.Y."/>
            <person name="Jiang Y.T."/>
            <person name="Sun W.H."/>
            <person name="Chen J."/>
            <person name="Chen Y.Q."/>
            <person name="Ai Y."/>
            <person name="Zhai J.W."/>
            <person name="Wu S.S."/>
            <person name="Zhou Z."/>
            <person name="Hsiao Y.Y."/>
            <person name="Wu W.L."/>
            <person name="Chen Y.Y."/>
            <person name="Lin Y.F."/>
            <person name="Hsu J.L."/>
            <person name="Li C.Y."/>
            <person name="Wang Z.W."/>
            <person name="Zhao X."/>
            <person name="Zhong W.Y."/>
            <person name="Ma X.K."/>
            <person name="Ma L."/>
            <person name="Huang J."/>
            <person name="Chen G.Z."/>
            <person name="Huang M.Z."/>
            <person name="Huang L."/>
            <person name="Peng D.H."/>
            <person name="Luo Y.B."/>
            <person name="Zou S.Q."/>
            <person name="Chen S.P."/>
            <person name="Lan S."/>
            <person name="Tsai W.C."/>
            <person name="Van de Peer Y."/>
            <person name="Liu Z.J."/>
        </authorList>
    </citation>
    <scope>NUCLEOTIDE SEQUENCE [LARGE SCALE GENOMIC DNA]</scope>
    <source>
        <strain evidence="1">Lor288</strain>
    </source>
</reference>
<comment type="caution">
    <text evidence="1">The sequence shown here is derived from an EMBL/GenBank/DDBJ whole genome shotgun (WGS) entry which is preliminary data.</text>
</comment>
<proteinExistence type="predicted"/>